<proteinExistence type="predicted"/>
<protein>
    <submittedName>
        <fullName evidence="1">Uncharacterized protein</fullName>
    </submittedName>
</protein>
<organism evidence="1 2">
    <name type="scientific">Agromyces larvae</name>
    <dbReference type="NCBI Taxonomy" id="2929802"/>
    <lineage>
        <taxon>Bacteria</taxon>
        <taxon>Bacillati</taxon>
        <taxon>Actinomycetota</taxon>
        <taxon>Actinomycetes</taxon>
        <taxon>Micrococcales</taxon>
        <taxon>Microbacteriaceae</taxon>
        <taxon>Agromyces</taxon>
    </lineage>
</organism>
<dbReference type="RefSeq" id="WP_243556918.1">
    <property type="nucleotide sequence ID" value="NZ_CP094528.1"/>
</dbReference>
<accession>A0ABY4C4B1</accession>
<keyword evidence="2" id="KW-1185">Reference proteome</keyword>
<reference evidence="1 2" key="1">
    <citation type="submission" date="2022-03" db="EMBL/GenBank/DDBJ databases">
        <title>Mucilaginibacter sp. isolated from the gut of Protaetia brevitarsis seulensis larvae.</title>
        <authorList>
            <person name="Won M."/>
            <person name="Kim S.-J."/>
            <person name="Kwon S.-W."/>
        </authorList>
    </citation>
    <scope>NUCLEOTIDE SEQUENCE [LARGE SCALE GENOMIC DNA]</scope>
    <source>
        <strain evidence="1 2">CFWR-12</strain>
    </source>
</reference>
<sequence>MPITWDDIASIAIDHRVDEPKSPRFVEGDGPDAPRALVLRMQDATNIEIVLERPVVAALPGRPPRGGARTVGVVRFWADDPRGLLAAARPFLVDEAPGSPRR</sequence>
<name>A0ABY4C4B1_9MICO</name>
<gene>
    <name evidence="1" type="ORF">MTO99_03260</name>
</gene>
<dbReference type="Proteomes" id="UP000832097">
    <property type="component" value="Chromosome"/>
</dbReference>
<evidence type="ECO:0000313" key="2">
    <source>
        <dbReference type="Proteomes" id="UP000832097"/>
    </source>
</evidence>
<dbReference type="EMBL" id="CP094528">
    <property type="protein sequence ID" value="UOE44818.1"/>
    <property type="molecule type" value="Genomic_DNA"/>
</dbReference>
<evidence type="ECO:0000313" key="1">
    <source>
        <dbReference type="EMBL" id="UOE44818.1"/>
    </source>
</evidence>